<dbReference type="Pfam" id="PF02798">
    <property type="entry name" value="GST_N"/>
    <property type="match status" value="1"/>
</dbReference>
<evidence type="ECO:0000313" key="2">
    <source>
        <dbReference type="EMBL" id="EXJ70577.1"/>
    </source>
</evidence>
<dbReference type="Gene3D" id="3.40.30.10">
    <property type="entry name" value="Glutaredoxin"/>
    <property type="match status" value="1"/>
</dbReference>
<accession>W9WQU5</accession>
<dbReference type="PROSITE" id="PS50404">
    <property type="entry name" value="GST_NTER"/>
    <property type="match status" value="1"/>
</dbReference>
<evidence type="ECO:0000259" key="1">
    <source>
        <dbReference type="PROSITE" id="PS50404"/>
    </source>
</evidence>
<dbReference type="SUPFAM" id="SSF52833">
    <property type="entry name" value="Thioredoxin-like"/>
    <property type="match status" value="1"/>
</dbReference>
<reference evidence="2 3" key="1">
    <citation type="submission" date="2013-03" db="EMBL/GenBank/DDBJ databases">
        <title>The Genome Sequence of Cladophialophora psammophila CBS 110553.</title>
        <authorList>
            <consortium name="The Broad Institute Genomics Platform"/>
            <person name="Cuomo C."/>
            <person name="de Hoog S."/>
            <person name="Gorbushina A."/>
            <person name="Walker B."/>
            <person name="Young S.K."/>
            <person name="Zeng Q."/>
            <person name="Gargeya S."/>
            <person name="Fitzgerald M."/>
            <person name="Haas B."/>
            <person name="Abouelleil A."/>
            <person name="Allen A.W."/>
            <person name="Alvarado L."/>
            <person name="Arachchi H.M."/>
            <person name="Berlin A.M."/>
            <person name="Chapman S.B."/>
            <person name="Gainer-Dewar J."/>
            <person name="Goldberg J."/>
            <person name="Griggs A."/>
            <person name="Gujja S."/>
            <person name="Hansen M."/>
            <person name="Howarth C."/>
            <person name="Imamovic A."/>
            <person name="Ireland A."/>
            <person name="Larimer J."/>
            <person name="McCowan C."/>
            <person name="Murphy C."/>
            <person name="Pearson M."/>
            <person name="Poon T.W."/>
            <person name="Priest M."/>
            <person name="Roberts A."/>
            <person name="Saif S."/>
            <person name="Shea T."/>
            <person name="Sisk P."/>
            <person name="Sykes S."/>
            <person name="Wortman J."/>
            <person name="Nusbaum C."/>
            <person name="Birren B."/>
        </authorList>
    </citation>
    <scope>NUCLEOTIDE SEQUENCE [LARGE SCALE GENOMIC DNA]</scope>
    <source>
        <strain evidence="2 3">CBS 110553</strain>
    </source>
</reference>
<dbReference type="Gene3D" id="1.20.1050.10">
    <property type="match status" value="1"/>
</dbReference>
<dbReference type="AlphaFoldDB" id="W9WQU5"/>
<gene>
    <name evidence="2" type="ORF">A1O5_06647</name>
</gene>
<dbReference type="Proteomes" id="UP000019471">
    <property type="component" value="Unassembled WGS sequence"/>
</dbReference>
<dbReference type="EMBL" id="AMGX01000009">
    <property type="protein sequence ID" value="EXJ70577.1"/>
    <property type="molecule type" value="Genomic_DNA"/>
</dbReference>
<proteinExistence type="predicted"/>
<sequence>MVRLTYALRGPPSRESNDMKIEFRTVDIAIKLEQFTEDFLCNVNPKGKVPVLYHPTLLSHPMSESIAISDFICDRYPTLRPPEHAGTIDELIKQLHDISFYSLTYQTRPEHPEAMRLKLQELMNQPDVSPRYKDALQNKIKLNDEEKVIGLQAPSVAENIEKAKAFCEKMECLLANRPGSESMYLFGDNPTVLDAHTLPFLIRMQDVGKEFIIPDGLAKYMGTLKRQKEWEEISPNGKTIPDMSLAGLKDASLIKASVEASKTRTR</sequence>
<evidence type="ECO:0000313" key="3">
    <source>
        <dbReference type="Proteomes" id="UP000019471"/>
    </source>
</evidence>
<keyword evidence="3" id="KW-1185">Reference proteome</keyword>
<name>W9WQU5_9EURO</name>
<protein>
    <recommendedName>
        <fullName evidence="1">GST N-terminal domain-containing protein</fullName>
    </recommendedName>
</protein>
<feature type="domain" description="GST N-terminal" evidence="1">
    <location>
        <begin position="1"/>
        <end position="80"/>
    </location>
</feature>
<dbReference type="OrthoDB" id="4218506at2759"/>
<organism evidence="2 3">
    <name type="scientific">Cladophialophora psammophila CBS 110553</name>
    <dbReference type="NCBI Taxonomy" id="1182543"/>
    <lineage>
        <taxon>Eukaryota</taxon>
        <taxon>Fungi</taxon>
        <taxon>Dikarya</taxon>
        <taxon>Ascomycota</taxon>
        <taxon>Pezizomycotina</taxon>
        <taxon>Eurotiomycetes</taxon>
        <taxon>Chaetothyriomycetidae</taxon>
        <taxon>Chaetothyriales</taxon>
        <taxon>Herpotrichiellaceae</taxon>
        <taxon>Cladophialophora</taxon>
    </lineage>
</organism>
<dbReference type="InterPro" id="IPR036282">
    <property type="entry name" value="Glutathione-S-Trfase_C_sf"/>
</dbReference>
<comment type="caution">
    <text evidence="2">The sequence shown here is derived from an EMBL/GenBank/DDBJ whole genome shotgun (WGS) entry which is preliminary data.</text>
</comment>
<dbReference type="InterPro" id="IPR004045">
    <property type="entry name" value="Glutathione_S-Trfase_N"/>
</dbReference>
<dbReference type="InterPro" id="IPR036249">
    <property type="entry name" value="Thioredoxin-like_sf"/>
</dbReference>
<dbReference type="GeneID" id="19191356"/>
<dbReference type="SUPFAM" id="SSF47616">
    <property type="entry name" value="GST C-terminal domain-like"/>
    <property type="match status" value="1"/>
</dbReference>
<dbReference type="RefSeq" id="XP_007745429.1">
    <property type="nucleotide sequence ID" value="XM_007747239.1"/>
</dbReference>
<dbReference type="HOGENOM" id="CLU_088985_0_0_1"/>